<keyword evidence="2" id="KW-1185">Reference proteome</keyword>
<proteinExistence type="predicted"/>
<dbReference type="RefSeq" id="WP_115122423.1">
    <property type="nucleotide sequence ID" value="NZ_QRAO01000001.1"/>
</dbReference>
<accession>A0A370QKA1</accession>
<dbReference type="AlphaFoldDB" id="A0A370QKA1"/>
<comment type="caution">
    <text evidence="1">The sequence shown here is derived from an EMBL/GenBank/DDBJ whole genome shotgun (WGS) entry which is preliminary data.</text>
</comment>
<gene>
    <name evidence="1" type="ORF">C8D94_101626</name>
</gene>
<dbReference type="EMBL" id="QRAO01000001">
    <property type="protein sequence ID" value="RDK88749.1"/>
    <property type="molecule type" value="Genomic_DNA"/>
</dbReference>
<sequence>MKSLFVALCFVLFSIAPPKLSQVRADYSVSHGNEQLVQKLFKELSSVTKDDNLVLVAYKGAVLTAMAEHSRVKKEKKEFFKEGAGLLEYAVAKAPNNIEIRTIRLSVQENTPRFLKYNKHMEEDRTFILQNFKDIASAGVSAFVKGYVLQSDGFTAAEKDSLR</sequence>
<dbReference type="OrthoDB" id="663842at2"/>
<organism evidence="1 2">
    <name type="scientific">Marinirhabdus gelatinilytica</name>
    <dbReference type="NCBI Taxonomy" id="1703343"/>
    <lineage>
        <taxon>Bacteria</taxon>
        <taxon>Pseudomonadati</taxon>
        <taxon>Bacteroidota</taxon>
        <taxon>Flavobacteriia</taxon>
        <taxon>Flavobacteriales</taxon>
        <taxon>Flavobacteriaceae</taxon>
    </lineage>
</organism>
<name>A0A370QKA1_9FLAO</name>
<reference evidence="1 2" key="1">
    <citation type="submission" date="2018-07" db="EMBL/GenBank/DDBJ databases">
        <title>Genomic Encyclopedia of Type Strains, Phase IV (KMG-IV): sequencing the most valuable type-strain genomes for metagenomic binning, comparative biology and taxonomic classification.</title>
        <authorList>
            <person name="Goeker M."/>
        </authorList>
    </citation>
    <scope>NUCLEOTIDE SEQUENCE [LARGE SCALE GENOMIC DNA]</scope>
    <source>
        <strain evidence="1 2">DSM 101478</strain>
    </source>
</reference>
<dbReference type="Proteomes" id="UP000255317">
    <property type="component" value="Unassembled WGS sequence"/>
</dbReference>
<evidence type="ECO:0000313" key="1">
    <source>
        <dbReference type="EMBL" id="RDK88749.1"/>
    </source>
</evidence>
<protein>
    <submittedName>
        <fullName evidence="1">Uncharacterized protein</fullName>
    </submittedName>
</protein>
<evidence type="ECO:0000313" key="2">
    <source>
        <dbReference type="Proteomes" id="UP000255317"/>
    </source>
</evidence>